<protein>
    <submittedName>
        <fullName evidence="2">Uncharacterized protein</fullName>
    </submittedName>
</protein>
<evidence type="ECO:0000313" key="3">
    <source>
        <dbReference type="Proteomes" id="UP000258309"/>
    </source>
</evidence>
<reference evidence="2 3" key="1">
    <citation type="submission" date="2018-05" db="EMBL/GenBank/DDBJ databases">
        <title>Draft genome sequence of Scytalidium lignicola DSM 105466, a ubiquitous saprotrophic fungus.</title>
        <authorList>
            <person name="Buettner E."/>
            <person name="Gebauer A.M."/>
            <person name="Hofrichter M."/>
            <person name="Liers C."/>
            <person name="Kellner H."/>
        </authorList>
    </citation>
    <scope>NUCLEOTIDE SEQUENCE [LARGE SCALE GENOMIC DNA]</scope>
    <source>
        <strain evidence="2 3">DSM 105466</strain>
    </source>
</reference>
<organism evidence="2 3">
    <name type="scientific">Scytalidium lignicola</name>
    <name type="common">Hyphomycete</name>
    <dbReference type="NCBI Taxonomy" id="5539"/>
    <lineage>
        <taxon>Eukaryota</taxon>
        <taxon>Fungi</taxon>
        <taxon>Dikarya</taxon>
        <taxon>Ascomycota</taxon>
        <taxon>Pezizomycotina</taxon>
        <taxon>Leotiomycetes</taxon>
        <taxon>Leotiomycetes incertae sedis</taxon>
        <taxon>Scytalidium</taxon>
    </lineage>
</organism>
<name>A0A3E2GW74_SCYLI</name>
<keyword evidence="1" id="KW-0732">Signal</keyword>
<feature type="non-terminal residue" evidence="2">
    <location>
        <position position="1"/>
    </location>
</feature>
<dbReference type="AlphaFoldDB" id="A0A3E2GW74"/>
<feature type="non-terminal residue" evidence="2">
    <location>
        <position position="101"/>
    </location>
</feature>
<gene>
    <name evidence="2" type="ORF">B7463_g10964</name>
</gene>
<evidence type="ECO:0000256" key="1">
    <source>
        <dbReference type="SAM" id="SignalP"/>
    </source>
</evidence>
<comment type="caution">
    <text evidence="2">The sequence shown here is derived from an EMBL/GenBank/DDBJ whole genome shotgun (WGS) entry which is preliminary data.</text>
</comment>
<accession>A0A3E2GW74</accession>
<keyword evidence="3" id="KW-1185">Reference proteome</keyword>
<dbReference type="Proteomes" id="UP000258309">
    <property type="component" value="Unassembled WGS sequence"/>
</dbReference>
<sequence length="101" mass="11132">MRFTFASVLLFGFAAANTLKISLFAGQDCTSPTQTYTIGNLNQCHNTRSFGSLRQSKIAQTFFGQGLRIRTYSEPDCQGIPWESQLSDNLVCDGPTPGQLF</sequence>
<feature type="chain" id="PRO_5017685369" evidence="1">
    <location>
        <begin position="17"/>
        <end position="101"/>
    </location>
</feature>
<evidence type="ECO:0000313" key="2">
    <source>
        <dbReference type="EMBL" id="RFU25371.1"/>
    </source>
</evidence>
<dbReference type="OrthoDB" id="4883669at2759"/>
<dbReference type="EMBL" id="NCSJ02000338">
    <property type="protein sequence ID" value="RFU25371.1"/>
    <property type="molecule type" value="Genomic_DNA"/>
</dbReference>
<feature type="signal peptide" evidence="1">
    <location>
        <begin position="1"/>
        <end position="16"/>
    </location>
</feature>
<proteinExistence type="predicted"/>